<dbReference type="InParanoid" id="A0A0C3EBN5"/>
<dbReference type="EMBL" id="KN822023">
    <property type="protein sequence ID" value="KIM65381.1"/>
    <property type="molecule type" value="Genomic_DNA"/>
</dbReference>
<dbReference type="GO" id="GO:1990644">
    <property type="term" value="F:microtubule site clamp"/>
    <property type="evidence" value="ECO:0007669"/>
    <property type="project" value="TreeGrafter"/>
</dbReference>
<dbReference type="GO" id="GO:0051315">
    <property type="term" value="P:attachment of mitotic spindle microtubules to kinetochore"/>
    <property type="evidence" value="ECO:0007669"/>
    <property type="project" value="TreeGrafter"/>
</dbReference>
<evidence type="ECO:0000256" key="1">
    <source>
        <dbReference type="SAM" id="Coils"/>
    </source>
</evidence>
<accession>A0A0C3EBN5</accession>
<dbReference type="GO" id="GO:0005730">
    <property type="term" value="C:nucleolus"/>
    <property type="evidence" value="ECO:0007669"/>
    <property type="project" value="TreeGrafter"/>
</dbReference>
<organism evidence="3 4">
    <name type="scientific">Scleroderma citrinum Foug A</name>
    <dbReference type="NCBI Taxonomy" id="1036808"/>
    <lineage>
        <taxon>Eukaryota</taxon>
        <taxon>Fungi</taxon>
        <taxon>Dikarya</taxon>
        <taxon>Basidiomycota</taxon>
        <taxon>Agaricomycotina</taxon>
        <taxon>Agaricomycetes</taxon>
        <taxon>Agaricomycetidae</taxon>
        <taxon>Boletales</taxon>
        <taxon>Sclerodermatineae</taxon>
        <taxon>Sclerodermataceae</taxon>
        <taxon>Scleroderma</taxon>
    </lineage>
</organism>
<dbReference type="GO" id="GO:0034506">
    <property type="term" value="C:chromosome, centromeric core domain"/>
    <property type="evidence" value="ECO:0007669"/>
    <property type="project" value="TreeGrafter"/>
</dbReference>
<reference evidence="3 4" key="1">
    <citation type="submission" date="2014-04" db="EMBL/GenBank/DDBJ databases">
        <authorList>
            <consortium name="DOE Joint Genome Institute"/>
            <person name="Kuo A."/>
            <person name="Kohler A."/>
            <person name="Nagy L.G."/>
            <person name="Floudas D."/>
            <person name="Copeland A."/>
            <person name="Barry K.W."/>
            <person name="Cichocki N."/>
            <person name="Veneault-Fourrey C."/>
            <person name="LaButti K."/>
            <person name="Lindquist E.A."/>
            <person name="Lipzen A."/>
            <person name="Lundell T."/>
            <person name="Morin E."/>
            <person name="Murat C."/>
            <person name="Sun H."/>
            <person name="Tunlid A."/>
            <person name="Henrissat B."/>
            <person name="Grigoriev I.V."/>
            <person name="Hibbett D.S."/>
            <person name="Martin F."/>
            <person name="Nordberg H.P."/>
            <person name="Cantor M.N."/>
            <person name="Hua S.X."/>
        </authorList>
    </citation>
    <scope>NUCLEOTIDE SEQUENCE [LARGE SCALE GENOMIC DNA]</scope>
    <source>
        <strain evidence="3 4">Foug A</strain>
    </source>
</reference>
<dbReference type="PANTHER" id="PTHR28006">
    <property type="entry name" value="MONOPOLIN COMPLEX SUBUNIT CSM1"/>
    <property type="match status" value="1"/>
</dbReference>
<keyword evidence="4" id="KW-1185">Reference proteome</keyword>
<dbReference type="PANTHER" id="PTHR28006:SF1">
    <property type="entry name" value="MONOPOLIN COMPLEX SUBUNIT CSM1"/>
    <property type="match status" value="1"/>
</dbReference>
<dbReference type="GO" id="GO:0045144">
    <property type="term" value="P:meiotic sister chromatid segregation"/>
    <property type="evidence" value="ECO:0007669"/>
    <property type="project" value="TreeGrafter"/>
</dbReference>
<evidence type="ECO:0000313" key="4">
    <source>
        <dbReference type="Proteomes" id="UP000053989"/>
    </source>
</evidence>
<feature type="coiled-coil region" evidence="1">
    <location>
        <begin position="235"/>
        <end position="290"/>
    </location>
</feature>
<keyword evidence="1" id="KW-0175">Coiled coil</keyword>
<reference evidence="4" key="2">
    <citation type="submission" date="2015-01" db="EMBL/GenBank/DDBJ databases">
        <title>Evolutionary Origins and Diversification of the Mycorrhizal Mutualists.</title>
        <authorList>
            <consortium name="DOE Joint Genome Institute"/>
            <consortium name="Mycorrhizal Genomics Consortium"/>
            <person name="Kohler A."/>
            <person name="Kuo A."/>
            <person name="Nagy L.G."/>
            <person name="Floudas D."/>
            <person name="Copeland A."/>
            <person name="Barry K.W."/>
            <person name="Cichocki N."/>
            <person name="Veneault-Fourrey C."/>
            <person name="LaButti K."/>
            <person name="Lindquist E.A."/>
            <person name="Lipzen A."/>
            <person name="Lundell T."/>
            <person name="Morin E."/>
            <person name="Murat C."/>
            <person name="Riley R."/>
            <person name="Ohm R."/>
            <person name="Sun H."/>
            <person name="Tunlid A."/>
            <person name="Henrissat B."/>
            <person name="Grigoriev I.V."/>
            <person name="Hibbett D.S."/>
            <person name="Martin F."/>
        </authorList>
    </citation>
    <scope>NUCLEOTIDE SEQUENCE [LARGE SCALE GENOMIC DNA]</scope>
    <source>
        <strain evidence="4">Foug A</strain>
    </source>
</reference>
<sequence>MSSEDEISDGSAHPPNSKARAPPRKQVTSGLPGPSAVVADKNPSKPVETAQEISEHDDEIVALDEPPNANPTMSKLPSKLVVASSTSITKGKEKVARRHKSSTKLATSEEGSGVVGNLMDTDENEFPPTRSHLSPAADTSKPHSSTNAVHRKELERWKQRVKDLESQRDSLSQQLNELFQIRNTEPEKALEELRAQYEERAKMQDAVIKELTLQLSRVEPLARTGQNVALHFLTREAADEEKRAMEQDMARLQDVIKHKDATIAERNKGIVELEQLVNDVTRERDAEIARSTELLTRTGSKAVPTSSRSHQRRQFGSEDPKIIEVIKLYEDMSSLLVTNVKFEDIPGSDEQEIVFHCIYTYYEMTRSDDDIEGERLNEKSIYFTMRIFNGYGGPNGEPMSDDDFVHRRIKYSPLHLDKESESFVKGLSYMGDSFTFPCSQQGLFLNSLRDRIIDAVKGTRDSEDDVAILE</sequence>
<dbReference type="GO" id="GO:0072686">
    <property type="term" value="C:mitotic spindle"/>
    <property type="evidence" value="ECO:0007669"/>
    <property type="project" value="TreeGrafter"/>
</dbReference>
<gene>
    <name evidence="3" type="ORF">SCLCIDRAFT_15047</name>
</gene>
<feature type="compositionally biased region" description="Polar residues" evidence="2">
    <location>
        <begin position="297"/>
        <end position="308"/>
    </location>
</feature>
<evidence type="ECO:0000256" key="2">
    <source>
        <dbReference type="SAM" id="MobiDB-lite"/>
    </source>
</evidence>
<feature type="region of interest" description="Disordered" evidence="2">
    <location>
        <begin position="297"/>
        <end position="316"/>
    </location>
</feature>
<dbReference type="STRING" id="1036808.A0A0C3EBN5"/>
<dbReference type="GO" id="GO:0033551">
    <property type="term" value="C:monopolin complex"/>
    <property type="evidence" value="ECO:0007669"/>
    <property type="project" value="InterPro"/>
</dbReference>
<evidence type="ECO:0008006" key="5">
    <source>
        <dbReference type="Google" id="ProtNLM"/>
    </source>
</evidence>
<dbReference type="HOGENOM" id="CLU_042819_0_0_1"/>
<dbReference type="AlphaFoldDB" id="A0A0C3EBN5"/>
<evidence type="ECO:0000313" key="3">
    <source>
        <dbReference type="EMBL" id="KIM65381.1"/>
    </source>
</evidence>
<dbReference type="CDD" id="cd23787">
    <property type="entry name" value="RWD_CSM1"/>
    <property type="match status" value="1"/>
</dbReference>
<proteinExistence type="predicted"/>
<dbReference type="InterPro" id="IPR040349">
    <property type="entry name" value="Csm1/Pcs1"/>
</dbReference>
<dbReference type="OrthoDB" id="3216420at2759"/>
<name>A0A0C3EBN5_9AGAM</name>
<protein>
    <recommendedName>
        <fullName evidence="5">Monopolin complex subunit Csm1/Pcs1 C-terminal domain-containing protein</fullName>
    </recommendedName>
</protein>
<dbReference type="Proteomes" id="UP000053989">
    <property type="component" value="Unassembled WGS sequence"/>
</dbReference>
<feature type="region of interest" description="Disordered" evidence="2">
    <location>
        <begin position="1"/>
        <end position="153"/>
    </location>
</feature>